<sequence length="221" mass="24078">MSTFVLIHGANSSSWDWHLVAPELRALGHEVIAPDLPTGSPTATLTDYTDAVVKGIEDHDPKVPDDLVVVAHSLGGFTAPLVCHRVPARLLVLVNGMIPRPGETVADWWSNTGQSEATAGTDYDEHETFFHDVTPELEAKALAQVTGQGEAAMLQPWPAESWPEVPTKHLVGRDDRLFPAVWARGLARQRLGITTDEMDGGHYLALSRPAELALRLDAYTH</sequence>
<dbReference type="Proteomes" id="UP000000844">
    <property type="component" value="Chromosome"/>
</dbReference>
<dbReference type="AlphaFoldDB" id="D3Q7H0"/>
<evidence type="ECO:0000313" key="2">
    <source>
        <dbReference type="EMBL" id="ADD44312.1"/>
    </source>
</evidence>
<dbReference type="InterPro" id="IPR000073">
    <property type="entry name" value="AB_hydrolase_1"/>
</dbReference>
<dbReference type="PANTHER" id="PTHR37017">
    <property type="entry name" value="AB HYDROLASE-1 DOMAIN-CONTAINING PROTEIN-RELATED"/>
    <property type="match status" value="1"/>
</dbReference>
<proteinExistence type="predicted"/>
<dbReference type="HOGENOM" id="CLU_046066_3_3_11"/>
<organism evidence="2 3">
    <name type="scientific">Stackebrandtia nassauensis (strain DSM 44728 / CIP 108903 / NRRL B-16338 / NBRC 102104 / LLR-40K-21)</name>
    <dbReference type="NCBI Taxonomy" id="446470"/>
    <lineage>
        <taxon>Bacteria</taxon>
        <taxon>Bacillati</taxon>
        <taxon>Actinomycetota</taxon>
        <taxon>Actinomycetes</taxon>
        <taxon>Glycomycetales</taxon>
        <taxon>Glycomycetaceae</taxon>
        <taxon>Stackebrandtia</taxon>
    </lineage>
</organism>
<dbReference type="Gene3D" id="3.40.50.1820">
    <property type="entry name" value="alpha/beta hydrolase"/>
    <property type="match status" value="1"/>
</dbReference>
<dbReference type="ESTHER" id="stanl-d3q7h0">
    <property type="family name" value="HNLyase_Bact"/>
</dbReference>
<dbReference type="EMBL" id="CP001778">
    <property type="protein sequence ID" value="ADD44312.1"/>
    <property type="molecule type" value="Genomic_DNA"/>
</dbReference>
<name>D3Q7H0_STANL</name>
<dbReference type="OrthoDB" id="9773549at2"/>
<dbReference type="InterPro" id="IPR029058">
    <property type="entry name" value="AB_hydrolase_fold"/>
</dbReference>
<dbReference type="KEGG" id="sna:Snas_4669"/>
<dbReference type="PANTHER" id="PTHR37017:SF11">
    <property type="entry name" value="ESTERASE_LIPASE_THIOESTERASE DOMAIN-CONTAINING PROTEIN"/>
    <property type="match status" value="1"/>
</dbReference>
<evidence type="ECO:0000313" key="3">
    <source>
        <dbReference type="Proteomes" id="UP000000844"/>
    </source>
</evidence>
<accession>D3Q7H0</accession>
<feature type="domain" description="AB hydrolase-1" evidence="1">
    <location>
        <begin position="4"/>
        <end position="213"/>
    </location>
</feature>
<keyword evidence="3" id="KW-1185">Reference proteome</keyword>
<reference evidence="2 3" key="1">
    <citation type="journal article" date="2009" name="Stand. Genomic Sci.">
        <title>Complete genome sequence of Stackebrandtia nassauensis type strain (LLR-40K-21).</title>
        <authorList>
            <person name="Munk C."/>
            <person name="Lapidus A."/>
            <person name="Copeland A."/>
            <person name="Jando M."/>
            <person name="Mayilraj S."/>
            <person name="Glavina Del Rio T."/>
            <person name="Nolan M."/>
            <person name="Chen F."/>
            <person name="Lucas S."/>
            <person name="Tice H."/>
            <person name="Cheng J.F."/>
            <person name="Han C."/>
            <person name="Detter J.C."/>
            <person name="Bruce D."/>
            <person name="Goodwin L."/>
            <person name="Chain P."/>
            <person name="Pitluck S."/>
            <person name="Goker M."/>
            <person name="Ovchinikova G."/>
            <person name="Pati A."/>
            <person name="Ivanova N."/>
            <person name="Mavromatis K."/>
            <person name="Chen A."/>
            <person name="Palaniappan K."/>
            <person name="Land M."/>
            <person name="Hauser L."/>
            <person name="Chang Y.J."/>
            <person name="Jeffries C.D."/>
            <person name="Bristow J."/>
            <person name="Eisen J.A."/>
            <person name="Markowitz V."/>
            <person name="Hugenholtz P."/>
            <person name="Kyrpides N.C."/>
            <person name="Klenk H.P."/>
        </authorList>
    </citation>
    <scope>NUCLEOTIDE SEQUENCE [LARGE SCALE GENOMIC DNA]</scope>
    <source>
        <strain evidence="3">DSM 44728 / CIP 108903 / NRRL B-16338 / NBRC 102104 / LLR-40K-21</strain>
    </source>
</reference>
<dbReference type="eggNOG" id="COG2267">
    <property type="taxonomic scope" value="Bacteria"/>
</dbReference>
<dbReference type="RefSeq" id="WP_013019883.1">
    <property type="nucleotide sequence ID" value="NC_013947.1"/>
</dbReference>
<gene>
    <name evidence="2" type="ordered locus">Snas_4669</name>
</gene>
<dbReference type="SUPFAM" id="SSF53474">
    <property type="entry name" value="alpha/beta-Hydrolases"/>
    <property type="match status" value="1"/>
</dbReference>
<dbReference type="Pfam" id="PF12697">
    <property type="entry name" value="Abhydrolase_6"/>
    <property type="match status" value="1"/>
</dbReference>
<dbReference type="STRING" id="446470.Snas_4669"/>
<protein>
    <recommendedName>
        <fullName evidence="1">AB hydrolase-1 domain-containing protein</fullName>
    </recommendedName>
</protein>
<dbReference type="InterPro" id="IPR052897">
    <property type="entry name" value="Sec-Metab_Biosynth_Hydrolase"/>
</dbReference>
<evidence type="ECO:0000259" key="1">
    <source>
        <dbReference type="Pfam" id="PF12697"/>
    </source>
</evidence>
<dbReference type="GO" id="GO:0003824">
    <property type="term" value="F:catalytic activity"/>
    <property type="evidence" value="ECO:0007669"/>
    <property type="project" value="UniProtKB-ARBA"/>
</dbReference>